<dbReference type="Gene3D" id="2.40.100.10">
    <property type="entry name" value="Cyclophilin-like"/>
    <property type="match status" value="1"/>
</dbReference>
<keyword evidence="2" id="KW-0697">Rotamase</keyword>
<dbReference type="GO" id="GO:0003755">
    <property type="term" value="F:peptidyl-prolyl cis-trans isomerase activity"/>
    <property type="evidence" value="ECO:0007669"/>
    <property type="project" value="UniProtKB-KW"/>
</dbReference>
<keyword evidence="4" id="KW-0732">Signal</keyword>
<accession>A0AAT9GKY5</accession>
<evidence type="ECO:0000256" key="4">
    <source>
        <dbReference type="SAM" id="SignalP"/>
    </source>
</evidence>
<dbReference type="InterPro" id="IPR044665">
    <property type="entry name" value="E_coli_cyclophilin_A-like"/>
</dbReference>
<gene>
    <name evidence="6" type="ORF">KACHI17_20200</name>
</gene>
<proteinExistence type="predicted"/>
<organism evidence="6">
    <name type="scientific">Sediminibacterium sp. KACHI17</name>
    <dbReference type="NCBI Taxonomy" id="1751071"/>
    <lineage>
        <taxon>Bacteria</taxon>
        <taxon>Pseudomonadati</taxon>
        <taxon>Bacteroidota</taxon>
        <taxon>Chitinophagia</taxon>
        <taxon>Chitinophagales</taxon>
        <taxon>Chitinophagaceae</taxon>
        <taxon>Sediminibacterium</taxon>
    </lineage>
</organism>
<dbReference type="SUPFAM" id="SSF50891">
    <property type="entry name" value="Cyclophilin-like"/>
    <property type="match status" value="1"/>
</dbReference>
<reference evidence="6" key="1">
    <citation type="submission" date="2024-02" db="EMBL/GenBank/DDBJ databases">
        <title>Sediminibacterium planktonica sp. nov. and Sediminibacterium longus sp. nov., isolated from surface lake and river water.</title>
        <authorList>
            <person name="Watanabe K."/>
            <person name="Takemine S."/>
            <person name="Ishii Y."/>
            <person name="Ogata Y."/>
            <person name="Shindo C."/>
            <person name="Suda W."/>
        </authorList>
    </citation>
    <scope>NUCLEOTIDE SEQUENCE</scope>
    <source>
        <strain evidence="6">KACHI17</strain>
    </source>
</reference>
<evidence type="ECO:0000259" key="5">
    <source>
        <dbReference type="PROSITE" id="PS50072"/>
    </source>
</evidence>
<feature type="domain" description="PPIase cyclophilin-type" evidence="5">
    <location>
        <begin position="42"/>
        <end position="169"/>
    </location>
</feature>
<dbReference type="Pfam" id="PF00160">
    <property type="entry name" value="Pro_isomerase"/>
    <property type="match status" value="1"/>
</dbReference>
<keyword evidence="3" id="KW-0413">Isomerase</keyword>
<evidence type="ECO:0000313" key="6">
    <source>
        <dbReference type="EMBL" id="BFG71139.1"/>
    </source>
</evidence>
<dbReference type="PANTHER" id="PTHR43246">
    <property type="entry name" value="PEPTIDYL-PROLYL CIS-TRANS ISOMERASE CYP38, CHLOROPLASTIC"/>
    <property type="match status" value="1"/>
</dbReference>
<dbReference type="InterPro" id="IPR002130">
    <property type="entry name" value="Cyclophilin-type_PPIase_dom"/>
</dbReference>
<feature type="signal peptide" evidence="4">
    <location>
        <begin position="1"/>
        <end position="17"/>
    </location>
</feature>
<sequence>MRILLILLLSGWLHTQAQVPNLALLKRKAPESFQVLFTTTKGNFILEAYRRWSPIGVDRLYQLVLSGFYNHNMIYRVEPNYVVQFGISDKFELNFFWDNKKIMDEPVLQKHKKGIVAFARDVANSRATQLFINMVDNPKLDTTVRSGVKGFSPIGKIIKGMDVVTKFNAQYGKRIAPIQDSIYLYGNAYLQENFPGLDQIISAKIIR</sequence>
<evidence type="ECO:0000256" key="2">
    <source>
        <dbReference type="ARBA" id="ARBA00023110"/>
    </source>
</evidence>
<dbReference type="InterPro" id="IPR029000">
    <property type="entry name" value="Cyclophilin-like_dom_sf"/>
</dbReference>
<dbReference type="EMBL" id="AP029612">
    <property type="protein sequence ID" value="BFG71139.1"/>
    <property type="molecule type" value="Genomic_DNA"/>
</dbReference>
<dbReference type="AlphaFoldDB" id="A0AAT9GKY5"/>
<dbReference type="RefSeq" id="WP_353548775.1">
    <property type="nucleotide sequence ID" value="NZ_AP029612.1"/>
</dbReference>
<feature type="chain" id="PRO_5043736830" description="peptidylprolyl isomerase" evidence="4">
    <location>
        <begin position="18"/>
        <end position="207"/>
    </location>
</feature>
<dbReference type="PROSITE" id="PS50072">
    <property type="entry name" value="CSA_PPIASE_2"/>
    <property type="match status" value="1"/>
</dbReference>
<evidence type="ECO:0000256" key="1">
    <source>
        <dbReference type="ARBA" id="ARBA00013194"/>
    </source>
</evidence>
<protein>
    <recommendedName>
        <fullName evidence="1">peptidylprolyl isomerase</fullName>
        <ecNumber evidence="1">5.2.1.8</ecNumber>
    </recommendedName>
</protein>
<dbReference type="EC" id="5.2.1.8" evidence="1"/>
<evidence type="ECO:0000256" key="3">
    <source>
        <dbReference type="ARBA" id="ARBA00023235"/>
    </source>
</evidence>
<name>A0AAT9GKY5_9BACT</name>